<evidence type="ECO:0000313" key="3">
    <source>
        <dbReference type="Proteomes" id="UP001370348"/>
    </source>
</evidence>
<feature type="domain" description="AB hydrolase-1" evidence="1">
    <location>
        <begin position="16"/>
        <end position="251"/>
    </location>
</feature>
<proteinExistence type="predicted"/>
<name>A0ABZ2LSR7_9BACT</name>
<dbReference type="Gene3D" id="3.40.50.1820">
    <property type="entry name" value="alpha/beta hydrolase"/>
    <property type="match status" value="1"/>
</dbReference>
<evidence type="ECO:0000313" key="2">
    <source>
        <dbReference type="EMBL" id="WXB13375.1"/>
    </source>
</evidence>
<gene>
    <name evidence="2" type="ORF">LZC94_36725</name>
</gene>
<dbReference type="RefSeq" id="WP_394822999.1">
    <property type="nucleotide sequence ID" value="NZ_CP089984.1"/>
</dbReference>
<protein>
    <submittedName>
        <fullName evidence="2">Alpha/beta hydrolase</fullName>
    </submittedName>
</protein>
<sequence>MTHASDLHVERIGSGPPLLLIHGIGSRAGVWKPVVARLAREREVFAIDLPGFASSPPLPAGTSSNVHTLTDAVEAWIRKTGLDRPRVAGNSLGGAISLELARRNAVHSAAALSPAGFWIPIERKYAQSVLRSARSIGRRVRPFAPRLARSRTLRSLLAGPFFARPSRLDVDDVLLDLTALLDAPAFDETLDSAQLYRFARGEEIHVPVTIAWGTRDLLLLPQQAWRAKRLLPNARHVPLHGCGHVPMADDPEAVANVLLLH</sequence>
<dbReference type="EMBL" id="CP089984">
    <property type="protein sequence ID" value="WXB13375.1"/>
    <property type="molecule type" value="Genomic_DNA"/>
</dbReference>
<reference evidence="2 3" key="1">
    <citation type="submission" date="2021-12" db="EMBL/GenBank/DDBJ databases">
        <title>Discovery of the Pendulisporaceae a myxobacterial family with distinct sporulation behavior and unique specialized metabolism.</title>
        <authorList>
            <person name="Garcia R."/>
            <person name="Popoff A."/>
            <person name="Bader C.D."/>
            <person name="Loehr J."/>
            <person name="Walesch S."/>
            <person name="Walt C."/>
            <person name="Boldt J."/>
            <person name="Bunk B."/>
            <person name="Haeckl F.J.F.P.J."/>
            <person name="Gunesch A.P."/>
            <person name="Birkelbach J."/>
            <person name="Nuebel U."/>
            <person name="Pietschmann T."/>
            <person name="Bach T."/>
            <person name="Mueller R."/>
        </authorList>
    </citation>
    <scope>NUCLEOTIDE SEQUENCE [LARGE SCALE GENOMIC DNA]</scope>
    <source>
        <strain evidence="2 3">MSr11954</strain>
    </source>
</reference>
<dbReference type="PANTHER" id="PTHR46438">
    <property type="entry name" value="ALPHA/BETA-HYDROLASES SUPERFAMILY PROTEIN"/>
    <property type="match status" value="1"/>
</dbReference>
<keyword evidence="2" id="KW-0378">Hydrolase</keyword>
<dbReference type="Proteomes" id="UP001370348">
    <property type="component" value="Chromosome"/>
</dbReference>
<organism evidence="2 3">
    <name type="scientific">Pendulispora albinea</name>
    <dbReference type="NCBI Taxonomy" id="2741071"/>
    <lineage>
        <taxon>Bacteria</taxon>
        <taxon>Pseudomonadati</taxon>
        <taxon>Myxococcota</taxon>
        <taxon>Myxococcia</taxon>
        <taxon>Myxococcales</taxon>
        <taxon>Sorangiineae</taxon>
        <taxon>Pendulisporaceae</taxon>
        <taxon>Pendulispora</taxon>
    </lineage>
</organism>
<keyword evidence="3" id="KW-1185">Reference proteome</keyword>
<dbReference type="Pfam" id="PF00561">
    <property type="entry name" value="Abhydrolase_1"/>
    <property type="match status" value="1"/>
</dbReference>
<evidence type="ECO:0000259" key="1">
    <source>
        <dbReference type="Pfam" id="PF00561"/>
    </source>
</evidence>
<dbReference type="InterPro" id="IPR029058">
    <property type="entry name" value="AB_hydrolase_fold"/>
</dbReference>
<dbReference type="PRINTS" id="PR00111">
    <property type="entry name" value="ABHYDROLASE"/>
</dbReference>
<dbReference type="InterPro" id="IPR000073">
    <property type="entry name" value="AB_hydrolase_1"/>
</dbReference>
<dbReference type="PANTHER" id="PTHR46438:SF11">
    <property type="entry name" value="LIPASE-RELATED"/>
    <property type="match status" value="1"/>
</dbReference>
<accession>A0ABZ2LSR7</accession>
<dbReference type="GO" id="GO:0016787">
    <property type="term" value="F:hydrolase activity"/>
    <property type="evidence" value="ECO:0007669"/>
    <property type="project" value="UniProtKB-KW"/>
</dbReference>
<dbReference type="SUPFAM" id="SSF53474">
    <property type="entry name" value="alpha/beta-Hydrolases"/>
    <property type="match status" value="1"/>
</dbReference>